<organism evidence="1 2">
    <name type="scientific">Bartonella fuyuanensis</name>
    <dbReference type="NCBI Taxonomy" id="1460968"/>
    <lineage>
        <taxon>Bacteria</taxon>
        <taxon>Pseudomonadati</taxon>
        <taxon>Pseudomonadota</taxon>
        <taxon>Alphaproteobacteria</taxon>
        <taxon>Hyphomicrobiales</taxon>
        <taxon>Bartonellaceae</taxon>
        <taxon>Bartonella</taxon>
    </lineage>
</organism>
<accession>A0A840DXF8</accession>
<dbReference type="EMBL" id="JACIFE010000003">
    <property type="protein sequence ID" value="MBB4076205.1"/>
    <property type="molecule type" value="Genomic_DNA"/>
</dbReference>
<gene>
    <name evidence="1" type="ORF">GGR08_000498</name>
</gene>
<dbReference type="AlphaFoldDB" id="A0A840DXF8"/>
<name>A0A840DXF8_9HYPH</name>
<sequence length="40" mass="4753">MHCNEVDAIWCWIDPMMEEWEEIKQPVYGLILVHGGLPLR</sequence>
<reference evidence="1 2" key="1">
    <citation type="submission" date="2020-08" db="EMBL/GenBank/DDBJ databases">
        <title>Genomic Encyclopedia of Type Strains, Phase IV (KMG-IV): sequencing the most valuable type-strain genomes for metagenomic binning, comparative biology and taxonomic classification.</title>
        <authorList>
            <person name="Goeker M."/>
        </authorList>
    </citation>
    <scope>NUCLEOTIDE SEQUENCE [LARGE SCALE GENOMIC DNA]</scope>
    <source>
        <strain evidence="1 2">DSM 100694</strain>
    </source>
</reference>
<proteinExistence type="predicted"/>
<comment type="caution">
    <text evidence="1">The sequence shown here is derived from an EMBL/GenBank/DDBJ whole genome shotgun (WGS) entry which is preliminary data.</text>
</comment>
<protein>
    <submittedName>
        <fullName evidence="1">Glucose-6-phosphate 1-dehydrogenase</fullName>
    </submittedName>
</protein>
<evidence type="ECO:0000313" key="2">
    <source>
        <dbReference type="Proteomes" id="UP000585970"/>
    </source>
</evidence>
<dbReference type="Proteomes" id="UP000585970">
    <property type="component" value="Unassembled WGS sequence"/>
</dbReference>
<evidence type="ECO:0000313" key="1">
    <source>
        <dbReference type="EMBL" id="MBB4076205.1"/>
    </source>
</evidence>
<keyword evidence="2" id="KW-1185">Reference proteome</keyword>